<keyword evidence="6" id="KW-0282">Flagellum</keyword>
<proteinExistence type="inferred from homology"/>
<comment type="subcellular location">
    <subcellularLocation>
        <location evidence="3">Secreted</location>
    </subcellularLocation>
    <subcellularLocation>
        <location evidence="3">Bacterial flagellum</location>
    </subcellularLocation>
</comment>
<dbReference type="Gene3D" id="6.10.10.10">
    <property type="entry name" value="Flagellar export chaperone, C-terminal domain"/>
    <property type="match status" value="1"/>
</dbReference>
<evidence type="ECO:0000259" key="4">
    <source>
        <dbReference type="Pfam" id="PF00669"/>
    </source>
</evidence>
<dbReference type="AlphaFoldDB" id="A0A7Y2P1D8"/>
<evidence type="ECO:0000259" key="5">
    <source>
        <dbReference type="Pfam" id="PF00700"/>
    </source>
</evidence>
<evidence type="ECO:0000313" key="7">
    <source>
        <dbReference type="Proteomes" id="UP000533905"/>
    </source>
</evidence>
<sequence length="556" mass="57495">MSLSINTNVQSLNTQRALTLHAASQEKLIARLSSGSRINSASDDAAGQAIAARMTATQRGMSQAARNISDGTSMLQVADGAMANVVDNLQRLRELAVASGNGAYTDKDRAALQHEAAQLLKQINEVGGQTQFNGNTIFAQERTSIGGDERKRTVLDGLKTGWLASSEDMIKQYYGISADGARITVNLEGGDGGGGVLASVSGTVGGDGKFNNLSLNLDMADFGTAATPDGGGAPFYSDRIVAHEMAHAIMGRSMNYFGLPQWFREGTAELIHGADERLRGAIAGGSTAAGIVGVIAGGGFTYEGGYVASRYMHDKLKDLGVEGGIKGVMQYLDQNQSADLGVALNAVTGGRIASTAAFLSDFGTNGANFIATKMDLWNADTGAIGGLDADGTTARNARAVVPDSGTSNASDGLANFVVTYPELGGATGVNRMQIQVGDGANDLIELQFSSMNAGALGLADLDLENAAVSLLHLDQALEFVNQQRVNVGAASNRLDLVASGLQTNAVNLAAAKERIEGVDYAGTAAGLTRAQILQQAASAMLAQANSQPRAVLSLLR</sequence>
<keyword evidence="6" id="KW-0966">Cell projection</keyword>
<dbReference type="PANTHER" id="PTHR42792:SF2">
    <property type="entry name" value="FLAGELLIN"/>
    <property type="match status" value="1"/>
</dbReference>
<dbReference type="Pfam" id="PF00700">
    <property type="entry name" value="Flagellin_C"/>
    <property type="match status" value="1"/>
</dbReference>
<reference evidence="6 7" key="1">
    <citation type="submission" date="2020-04" db="EMBL/GenBank/DDBJ databases">
        <title>Massilia sp. nov., a cold adapted bacteria isolated from Arctic soil.</title>
        <authorList>
            <person name="Son J."/>
            <person name="Ka J.-O."/>
        </authorList>
    </citation>
    <scope>NUCLEOTIDE SEQUENCE [LARGE SCALE GENOMIC DNA]</scope>
    <source>
        <strain evidence="6 7">ML15P13</strain>
    </source>
</reference>
<dbReference type="Proteomes" id="UP000533905">
    <property type="component" value="Unassembled WGS sequence"/>
</dbReference>
<evidence type="ECO:0000256" key="3">
    <source>
        <dbReference type="RuleBase" id="RU362073"/>
    </source>
</evidence>
<keyword evidence="3" id="KW-0964">Secreted</keyword>
<keyword evidence="6" id="KW-0969">Cilium</keyword>
<dbReference type="EMBL" id="JABAIV010000005">
    <property type="protein sequence ID" value="NNG24461.1"/>
    <property type="molecule type" value="Genomic_DNA"/>
</dbReference>
<comment type="caution">
    <text evidence="6">The sequence shown here is derived from an EMBL/GenBank/DDBJ whole genome shotgun (WGS) entry which is preliminary data.</text>
</comment>
<keyword evidence="2 3" id="KW-0975">Bacterial flagellum</keyword>
<name>A0A7Y2P1D8_9BURK</name>
<evidence type="ECO:0000256" key="2">
    <source>
        <dbReference type="ARBA" id="ARBA00023143"/>
    </source>
</evidence>
<dbReference type="InterPro" id="IPR042187">
    <property type="entry name" value="Flagellin_C_sub2"/>
</dbReference>
<dbReference type="GO" id="GO:0005576">
    <property type="term" value="C:extracellular region"/>
    <property type="evidence" value="ECO:0007669"/>
    <property type="project" value="UniProtKB-SubCell"/>
</dbReference>
<evidence type="ECO:0000256" key="1">
    <source>
        <dbReference type="ARBA" id="ARBA00005709"/>
    </source>
</evidence>
<dbReference type="SUPFAM" id="SSF64518">
    <property type="entry name" value="Phase 1 flagellin"/>
    <property type="match status" value="1"/>
</dbReference>
<dbReference type="GO" id="GO:0005198">
    <property type="term" value="F:structural molecule activity"/>
    <property type="evidence" value="ECO:0007669"/>
    <property type="project" value="UniProtKB-UniRule"/>
</dbReference>
<dbReference type="InterPro" id="IPR001029">
    <property type="entry name" value="Flagellin_N"/>
</dbReference>
<feature type="domain" description="Flagellin N-terminal" evidence="4">
    <location>
        <begin position="5"/>
        <end position="142"/>
    </location>
</feature>
<gene>
    <name evidence="6" type="ORF">HGB41_15830</name>
</gene>
<organism evidence="6 7">
    <name type="scientific">Telluria aromaticivorans</name>
    <dbReference type="NCBI Taxonomy" id="2725995"/>
    <lineage>
        <taxon>Bacteria</taxon>
        <taxon>Pseudomonadati</taxon>
        <taxon>Pseudomonadota</taxon>
        <taxon>Betaproteobacteria</taxon>
        <taxon>Burkholderiales</taxon>
        <taxon>Oxalobacteraceae</taxon>
        <taxon>Telluria group</taxon>
        <taxon>Telluria</taxon>
    </lineage>
</organism>
<protein>
    <recommendedName>
        <fullName evidence="3">Flagellin</fullName>
    </recommendedName>
</protein>
<dbReference type="PANTHER" id="PTHR42792">
    <property type="entry name" value="FLAGELLIN"/>
    <property type="match status" value="1"/>
</dbReference>
<dbReference type="PRINTS" id="PR00207">
    <property type="entry name" value="FLAGELLIN"/>
</dbReference>
<dbReference type="GO" id="GO:0009288">
    <property type="term" value="C:bacterial-type flagellum"/>
    <property type="evidence" value="ECO:0007669"/>
    <property type="project" value="UniProtKB-SubCell"/>
</dbReference>
<dbReference type="InterPro" id="IPR046358">
    <property type="entry name" value="Flagellin_C"/>
</dbReference>
<dbReference type="Pfam" id="PF00669">
    <property type="entry name" value="Flagellin_N"/>
    <property type="match status" value="1"/>
</dbReference>
<keyword evidence="7" id="KW-1185">Reference proteome</keyword>
<dbReference type="InterPro" id="IPR001492">
    <property type="entry name" value="Flagellin"/>
</dbReference>
<dbReference type="Gene3D" id="1.20.1330.10">
    <property type="entry name" value="f41 fragment of flagellin, N-terminal domain"/>
    <property type="match status" value="2"/>
</dbReference>
<comment type="similarity">
    <text evidence="1 3">Belongs to the bacterial flagellin family.</text>
</comment>
<dbReference type="RefSeq" id="WP_171086120.1">
    <property type="nucleotide sequence ID" value="NZ_JABAIV010000005.1"/>
</dbReference>
<comment type="function">
    <text evidence="3">Flagellin is the subunit protein which polymerizes to form the filaments of bacterial flagella.</text>
</comment>
<evidence type="ECO:0000313" key="6">
    <source>
        <dbReference type="EMBL" id="NNG24461.1"/>
    </source>
</evidence>
<dbReference type="NCBIfam" id="NF033876">
    <property type="entry name" value="flagella_HExxH"/>
    <property type="match status" value="1"/>
</dbReference>
<feature type="domain" description="Flagellin C-terminal" evidence="5">
    <location>
        <begin position="473"/>
        <end position="555"/>
    </location>
</feature>
<accession>A0A7Y2P1D8</accession>